<dbReference type="EMBL" id="BMOS01000044">
    <property type="protein sequence ID" value="GGN66234.1"/>
    <property type="molecule type" value="Genomic_DNA"/>
</dbReference>
<protein>
    <submittedName>
        <fullName evidence="1">Uncharacterized protein</fullName>
    </submittedName>
</protein>
<dbReference type="AlphaFoldDB" id="A0A918D4V2"/>
<reference evidence="1" key="2">
    <citation type="submission" date="2020-09" db="EMBL/GenBank/DDBJ databases">
        <authorList>
            <person name="Sun Q."/>
            <person name="Ohkuma M."/>
        </authorList>
    </citation>
    <scope>NUCLEOTIDE SEQUENCE</scope>
    <source>
        <strain evidence="1">JCM 17251</strain>
    </source>
</reference>
<comment type="caution">
    <text evidence="1">The sequence shown here is derived from an EMBL/GenBank/DDBJ whole genome shotgun (WGS) entry which is preliminary data.</text>
</comment>
<dbReference type="Proteomes" id="UP000624041">
    <property type="component" value="Unassembled WGS sequence"/>
</dbReference>
<proteinExistence type="predicted"/>
<gene>
    <name evidence="1" type="ORF">GCM10007971_35970</name>
</gene>
<evidence type="ECO:0000313" key="2">
    <source>
        <dbReference type="Proteomes" id="UP000624041"/>
    </source>
</evidence>
<reference evidence="1" key="1">
    <citation type="journal article" date="2014" name="Int. J. Syst. Evol. Microbiol.">
        <title>Complete genome sequence of Corynebacterium casei LMG S-19264T (=DSM 44701T), isolated from a smear-ripened cheese.</title>
        <authorList>
            <consortium name="US DOE Joint Genome Institute (JGI-PGF)"/>
            <person name="Walter F."/>
            <person name="Albersmeier A."/>
            <person name="Kalinowski J."/>
            <person name="Ruckert C."/>
        </authorList>
    </citation>
    <scope>NUCLEOTIDE SEQUENCE</scope>
    <source>
        <strain evidence="1">JCM 17251</strain>
    </source>
</reference>
<dbReference type="RefSeq" id="WP_188859361.1">
    <property type="nucleotide sequence ID" value="NZ_BMOS01000044.1"/>
</dbReference>
<name>A0A918D4V2_9BACI</name>
<evidence type="ECO:0000313" key="1">
    <source>
        <dbReference type="EMBL" id="GGN66234.1"/>
    </source>
</evidence>
<keyword evidence="2" id="KW-1185">Reference proteome</keyword>
<sequence>MATYYSLGIVKDFTATSFGALSENEWKNFLNERFDLEQYSLHVDDKAVKGTLKENVFEEHIADFYMKLVAMIGDDYILNWYNAHQTNLDSYEHWVTELRWKQEGIPITLTSELALLFTEGKVGAEEFIIEPKLINWLFRHANLSNKLTGCVMSGIVG</sequence>
<organism evidence="1 2">
    <name type="scientific">Oceanobacillus indicireducens</name>
    <dbReference type="NCBI Taxonomy" id="1004261"/>
    <lineage>
        <taxon>Bacteria</taxon>
        <taxon>Bacillati</taxon>
        <taxon>Bacillota</taxon>
        <taxon>Bacilli</taxon>
        <taxon>Bacillales</taxon>
        <taxon>Bacillaceae</taxon>
        <taxon>Oceanobacillus</taxon>
    </lineage>
</organism>
<accession>A0A918D4V2</accession>